<dbReference type="Pfam" id="PF12279">
    <property type="entry name" value="DUF3619"/>
    <property type="match status" value="1"/>
</dbReference>
<evidence type="ECO:0000256" key="1">
    <source>
        <dbReference type="SAM" id="Phobius"/>
    </source>
</evidence>
<proteinExistence type="predicted"/>
<dbReference type="RefSeq" id="WP_168056882.1">
    <property type="nucleotide sequence ID" value="NZ_JAAOZT010000012.1"/>
</dbReference>
<name>A0A840RY52_9BURK</name>
<keyword evidence="1" id="KW-0812">Transmembrane</keyword>
<organism evidence="2 3">
    <name type="scientific">Glaciimonas immobilis</name>
    <dbReference type="NCBI Taxonomy" id="728004"/>
    <lineage>
        <taxon>Bacteria</taxon>
        <taxon>Pseudomonadati</taxon>
        <taxon>Pseudomonadota</taxon>
        <taxon>Betaproteobacteria</taxon>
        <taxon>Burkholderiales</taxon>
        <taxon>Oxalobacteraceae</taxon>
        <taxon>Glaciimonas</taxon>
    </lineage>
</organism>
<dbReference type="InterPro" id="IPR022064">
    <property type="entry name" value="DUF3619"/>
</dbReference>
<accession>A0A840RY52</accession>
<sequence length="134" mass="15099">MSSREINFAYKVRHALNERIDNMPTETVDRLAAARQIALSRKKKDAPLRILARQNVVAGTANNLFQNPFSWLTRLSVAAPILAGIVLFFGLYQYEQQHRITEIAALDAAVLADEVPPSAYLDRGFDTYLAKHEE</sequence>
<dbReference type="Proteomes" id="UP000571084">
    <property type="component" value="Unassembled WGS sequence"/>
</dbReference>
<comment type="caution">
    <text evidence="2">The sequence shown here is derived from an EMBL/GenBank/DDBJ whole genome shotgun (WGS) entry which is preliminary data.</text>
</comment>
<keyword evidence="3" id="KW-1185">Reference proteome</keyword>
<dbReference type="EMBL" id="JACHHQ010000016">
    <property type="protein sequence ID" value="MBB5202493.1"/>
    <property type="molecule type" value="Genomic_DNA"/>
</dbReference>
<keyword evidence="1" id="KW-0472">Membrane</keyword>
<dbReference type="AlphaFoldDB" id="A0A840RY52"/>
<evidence type="ECO:0000313" key="2">
    <source>
        <dbReference type="EMBL" id="MBB5202493.1"/>
    </source>
</evidence>
<keyword evidence="1" id="KW-1133">Transmembrane helix</keyword>
<protein>
    <recommendedName>
        <fullName evidence="4">DUF3619 family protein</fullName>
    </recommendedName>
</protein>
<evidence type="ECO:0008006" key="4">
    <source>
        <dbReference type="Google" id="ProtNLM"/>
    </source>
</evidence>
<gene>
    <name evidence="2" type="ORF">HNR39_004360</name>
</gene>
<evidence type="ECO:0000313" key="3">
    <source>
        <dbReference type="Proteomes" id="UP000571084"/>
    </source>
</evidence>
<reference evidence="2 3" key="1">
    <citation type="submission" date="2020-08" db="EMBL/GenBank/DDBJ databases">
        <title>Genomic Encyclopedia of Type Strains, Phase IV (KMG-IV): sequencing the most valuable type-strain genomes for metagenomic binning, comparative biology and taxonomic classification.</title>
        <authorList>
            <person name="Goeker M."/>
        </authorList>
    </citation>
    <scope>NUCLEOTIDE SEQUENCE [LARGE SCALE GENOMIC DNA]</scope>
    <source>
        <strain evidence="2 3">DSM 23240</strain>
    </source>
</reference>
<feature type="transmembrane region" description="Helical" evidence="1">
    <location>
        <begin position="71"/>
        <end position="92"/>
    </location>
</feature>